<sequence>MQRLHPKFHLYIEANQHQQNSEQRYFSELNRQFKHINIDPNLSLTDLKKKAKISKKKKYHDQYKVDHFAAIIDGDIDYNNYEKSVEARIKEISKICHDTDISIYLSNRHWENWIVLHYQSFQKFTDNNTMLPIPDYEKTKKWYRKHMNSLFKNMDKAMKNSKKLRQIQYLNNNYNYTDINHMPSFQNKNDIKKILELNPITYIDILIDKMIDMERSFKI</sequence>
<evidence type="ECO:0008006" key="3">
    <source>
        <dbReference type="Google" id="ProtNLM"/>
    </source>
</evidence>
<evidence type="ECO:0000313" key="1">
    <source>
        <dbReference type="EMBL" id="GAE94593.1"/>
    </source>
</evidence>
<dbReference type="Proteomes" id="UP000019102">
    <property type="component" value="Unassembled WGS sequence"/>
</dbReference>
<dbReference type="AlphaFoldDB" id="W4VP21"/>
<organism evidence="1 2">
    <name type="scientific">Gracilibacillus boraciitolerans JCM 21714</name>
    <dbReference type="NCBI Taxonomy" id="1298598"/>
    <lineage>
        <taxon>Bacteria</taxon>
        <taxon>Bacillati</taxon>
        <taxon>Bacillota</taxon>
        <taxon>Bacilli</taxon>
        <taxon>Bacillales</taxon>
        <taxon>Bacillaceae</taxon>
        <taxon>Gracilibacillus</taxon>
    </lineage>
</organism>
<evidence type="ECO:0000313" key="2">
    <source>
        <dbReference type="Proteomes" id="UP000019102"/>
    </source>
</evidence>
<dbReference type="Pfam" id="PF13707">
    <property type="entry name" value="RloB"/>
    <property type="match status" value="1"/>
</dbReference>
<reference evidence="1 2" key="1">
    <citation type="journal article" date="2014" name="Genome Announc.">
        <title>Draft Genome Sequence of the Boron-Tolerant and Moderately Halotolerant Bacterium Gracilibacillus boraciitolerans JCM 21714T.</title>
        <authorList>
            <person name="Ahmed I."/>
            <person name="Oshima K."/>
            <person name="Suda W."/>
            <person name="Kitamura K."/>
            <person name="Iida T."/>
            <person name="Ohmori Y."/>
            <person name="Fujiwara T."/>
            <person name="Hattori M."/>
            <person name="Ohkuma M."/>
        </authorList>
    </citation>
    <scope>NUCLEOTIDE SEQUENCE [LARGE SCALE GENOMIC DNA]</scope>
    <source>
        <strain evidence="1 2">JCM 21714</strain>
    </source>
</reference>
<dbReference type="InterPro" id="IPR025591">
    <property type="entry name" value="RloB"/>
</dbReference>
<gene>
    <name evidence="1" type="ORF">JCM21714_3765</name>
</gene>
<keyword evidence="2" id="KW-1185">Reference proteome</keyword>
<proteinExistence type="predicted"/>
<name>W4VP21_9BACI</name>
<protein>
    <recommendedName>
        <fullName evidence="3">RloB domain-containing protein</fullName>
    </recommendedName>
</protein>
<dbReference type="EMBL" id="BAVS01000027">
    <property type="protein sequence ID" value="GAE94593.1"/>
    <property type="molecule type" value="Genomic_DNA"/>
</dbReference>
<dbReference type="RefSeq" id="WP_035725221.1">
    <property type="nucleotide sequence ID" value="NZ_BAVS01000027.1"/>
</dbReference>
<dbReference type="OrthoDB" id="2363474at2"/>
<accession>W4VP21</accession>
<comment type="caution">
    <text evidence="1">The sequence shown here is derived from an EMBL/GenBank/DDBJ whole genome shotgun (WGS) entry which is preliminary data.</text>
</comment>